<reference evidence="1" key="2">
    <citation type="submission" date="2022-01" db="EMBL/GenBank/DDBJ databases">
        <authorList>
            <person name="Yamashiro T."/>
            <person name="Shiraishi A."/>
            <person name="Satake H."/>
            <person name="Nakayama K."/>
        </authorList>
    </citation>
    <scope>NUCLEOTIDE SEQUENCE</scope>
</reference>
<evidence type="ECO:0000313" key="2">
    <source>
        <dbReference type="Proteomes" id="UP001151760"/>
    </source>
</evidence>
<organism evidence="1 2">
    <name type="scientific">Tanacetum coccineum</name>
    <dbReference type="NCBI Taxonomy" id="301880"/>
    <lineage>
        <taxon>Eukaryota</taxon>
        <taxon>Viridiplantae</taxon>
        <taxon>Streptophyta</taxon>
        <taxon>Embryophyta</taxon>
        <taxon>Tracheophyta</taxon>
        <taxon>Spermatophyta</taxon>
        <taxon>Magnoliopsida</taxon>
        <taxon>eudicotyledons</taxon>
        <taxon>Gunneridae</taxon>
        <taxon>Pentapetalae</taxon>
        <taxon>asterids</taxon>
        <taxon>campanulids</taxon>
        <taxon>Asterales</taxon>
        <taxon>Asteraceae</taxon>
        <taxon>Asteroideae</taxon>
        <taxon>Anthemideae</taxon>
        <taxon>Anthemidinae</taxon>
        <taxon>Tanacetum</taxon>
    </lineage>
</organism>
<gene>
    <name evidence="1" type="ORF">Tco_1122308</name>
</gene>
<proteinExistence type="predicted"/>
<protein>
    <submittedName>
        <fullName evidence="1">Uncharacterized protein</fullName>
    </submittedName>
</protein>
<sequence>MRSHVNDFKNVLTIRTKVTGQNNGSWGFEHIREAFYKDVKPFVKTLKEYFHMFDQGLHKEITDMKVVFTQMETKVSKCFIERKTFEIKDKELIIKNDRLLEHIICQDVMSVVMHADVESKNVLPANNNSLEHDNLEAELLKKENDRLIELIISQDLVHTHMNTLATVANHRNMEKSYLE</sequence>
<comment type="caution">
    <text evidence="1">The sequence shown here is derived from an EMBL/GenBank/DDBJ whole genome shotgun (WGS) entry which is preliminary data.</text>
</comment>
<accession>A0ABQ5J2S2</accession>
<dbReference type="Proteomes" id="UP001151760">
    <property type="component" value="Unassembled WGS sequence"/>
</dbReference>
<reference evidence="1" key="1">
    <citation type="journal article" date="2022" name="Int. J. Mol. Sci.">
        <title>Draft Genome of Tanacetum Coccineum: Genomic Comparison of Closely Related Tanacetum-Family Plants.</title>
        <authorList>
            <person name="Yamashiro T."/>
            <person name="Shiraishi A."/>
            <person name="Nakayama K."/>
            <person name="Satake H."/>
        </authorList>
    </citation>
    <scope>NUCLEOTIDE SEQUENCE</scope>
</reference>
<evidence type="ECO:0000313" key="1">
    <source>
        <dbReference type="EMBL" id="GJU05878.1"/>
    </source>
</evidence>
<name>A0ABQ5J2S2_9ASTR</name>
<dbReference type="EMBL" id="BQNB010021386">
    <property type="protein sequence ID" value="GJU05878.1"/>
    <property type="molecule type" value="Genomic_DNA"/>
</dbReference>
<keyword evidence="2" id="KW-1185">Reference proteome</keyword>